<dbReference type="EMBL" id="KQ459580">
    <property type="protein sequence ID" value="KPI99207.1"/>
    <property type="molecule type" value="Genomic_DNA"/>
</dbReference>
<dbReference type="InterPro" id="IPR017946">
    <property type="entry name" value="PLC-like_Pdiesterase_TIM-brl"/>
</dbReference>
<evidence type="ECO:0000256" key="11">
    <source>
        <dbReference type="ARBA" id="ARBA00023303"/>
    </source>
</evidence>
<dbReference type="InterPro" id="IPR001873">
    <property type="entry name" value="ENaC"/>
</dbReference>
<evidence type="ECO:0000256" key="12">
    <source>
        <dbReference type="RuleBase" id="RU000679"/>
    </source>
</evidence>
<comment type="similarity">
    <text evidence="2 12">Belongs to the amiloride-sensitive sodium channel (TC 1.A.6) family.</text>
</comment>
<feature type="transmembrane region" description="Helical" evidence="13">
    <location>
        <begin position="60"/>
        <end position="78"/>
    </location>
</feature>
<gene>
    <name evidence="15" type="ORF">RR46_05391</name>
</gene>
<dbReference type="GO" id="GO:0006644">
    <property type="term" value="P:phospholipid metabolic process"/>
    <property type="evidence" value="ECO:0007669"/>
    <property type="project" value="TreeGrafter"/>
</dbReference>
<evidence type="ECO:0000256" key="4">
    <source>
        <dbReference type="ARBA" id="ARBA00022461"/>
    </source>
</evidence>
<evidence type="ECO:0000256" key="7">
    <source>
        <dbReference type="ARBA" id="ARBA00023053"/>
    </source>
</evidence>
<evidence type="ECO:0000256" key="1">
    <source>
        <dbReference type="ARBA" id="ARBA00004141"/>
    </source>
</evidence>
<dbReference type="PANTHER" id="PTHR46320">
    <property type="entry name" value="GLYCEROPHOSPHODIESTER PHOSPHODIESTERASE 1"/>
    <property type="match status" value="1"/>
</dbReference>
<dbReference type="Gene3D" id="1.10.287.820">
    <property type="entry name" value="Acid-sensing ion channel domain"/>
    <property type="match status" value="1"/>
</dbReference>
<dbReference type="GO" id="GO:0005886">
    <property type="term" value="C:plasma membrane"/>
    <property type="evidence" value="ECO:0007669"/>
    <property type="project" value="TreeGrafter"/>
</dbReference>
<dbReference type="Gene3D" id="3.20.20.190">
    <property type="entry name" value="Phosphatidylinositol (PI) phosphodiesterase"/>
    <property type="match status" value="1"/>
</dbReference>
<evidence type="ECO:0000256" key="6">
    <source>
        <dbReference type="ARBA" id="ARBA00022989"/>
    </source>
</evidence>
<dbReference type="Pfam" id="PF00858">
    <property type="entry name" value="ASC"/>
    <property type="match status" value="1"/>
</dbReference>
<dbReference type="PROSITE" id="PS51704">
    <property type="entry name" value="GP_PDE"/>
    <property type="match status" value="1"/>
</dbReference>
<accession>A0A194Q0U6</accession>
<evidence type="ECO:0000256" key="5">
    <source>
        <dbReference type="ARBA" id="ARBA00022692"/>
    </source>
</evidence>
<keyword evidence="9 13" id="KW-0472">Membrane</keyword>
<name>A0A194Q0U6_PAPXU</name>
<comment type="subcellular location">
    <subcellularLocation>
        <location evidence="1">Membrane</location>
        <topology evidence="1">Multi-pass membrane protein</topology>
    </subcellularLocation>
</comment>
<dbReference type="PANTHER" id="PTHR46320:SF1">
    <property type="entry name" value="GLYCEROPHOSPHODIESTER PHOSPHODIESTERASE 1"/>
    <property type="match status" value="1"/>
</dbReference>
<evidence type="ECO:0000313" key="16">
    <source>
        <dbReference type="Proteomes" id="UP000053268"/>
    </source>
</evidence>
<keyword evidence="7" id="KW-0915">Sodium</keyword>
<dbReference type="GO" id="GO:0008889">
    <property type="term" value="F:glycerophosphodiester phosphodiesterase activity"/>
    <property type="evidence" value="ECO:0007669"/>
    <property type="project" value="TreeGrafter"/>
</dbReference>
<dbReference type="GO" id="GO:0006580">
    <property type="term" value="P:ethanolamine metabolic process"/>
    <property type="evidence" value="ECO:0007669"/>
    <property type="project" value="TreeGrafter"/>
</dbReference>
<keyword evidence="11 12" id="KW-0407">Ion channel</keyword>
<reference evidence="15 16" key="1">
    <citation type="journal article" date="2015" name="Nat. Commun.">
        <title>Outbred genome sequencing and CRISPR/Cas9 gene editing in butterflies.</title>
        <authorList>
            <person name="Li X."/>
            <person name="Fan D."/>
            <person name="Zhang W."/>
            <person name="Liu G."/>
            <person name="Zhang L."/>
            <person name="Zhao L."/>
            <person name="Fang X."/>
            <person name="Chen L."/>
            <person name="Dong Y."/>
            <person name="Chen Y."/>
            <person name="Ding Y."/>
            <person name="Zhao R."/>
            <person name="Feng M."/>
            <person name="Zhu Y."/>
            <person name="Feng Y."/>
            <person name="Jiang X."/>
            <person name="Zhu D."/>
            <person name="Xiang H."/>
            <person name="Feng X."/>
            <person name="Li S."/>
            <person name="Wang J."/>
            <person name="Zhang G."/>
            <person name="Kronforst M.R."/>
            <person name="Wang W."/>
        </authorList>
    </citation>
    <scope>NUCLEOTIDE SEQUENCE [LARGE SCALE GENOMIC DNA]</scope>
    <source>
        <strain evidence="15">Ya'a_city_454_Px</strain>
        <tissue evidence="15">Whole body</tissue>
    </source>
</reference>
<sequence>MDRKTITTILSWRTLMNSYIESTKSSIAPAYAVYARFSKETTLHGLKHTVTRNLHPLERLLWFVLTLSAFAGAVYCGLNQFSRYSSEPVVVSLQRDYRGWWSTFPAITVCFQERVNPELARNEIERIWNITEYTNLDLFQYYYGFIEQVADVSFRTNLQNFWKYQSDDTVKDVDLLKLARAVYPNVTLDVNVSQINKKVQWIQVMTEEGLCHTLNSVYAEYQFLRQEDEWIQQELLKCHYHSGQCYLMINTAANVARYFVHSPFDIATAISNPTGEVMPNEELHIDYKVVEIQAATRVKTLTPEQRRCRYPDEWLSNSIKAYSFGLCQMHCRNRMAIMFCGCRPYFHIKGDGDVCDAHGMACIGRNVEILINLPKNLAKCSCLPQCSELNYYSHTKKVLVRCKGQGEIDEVFLRLNGFVSSKPMLPIGLDVGILGITAYFITRLKKADPTNVAQIFGPDPWSKESELHPEKVVKCIAHRGASLDAPENTMQAFKYCVDRDCNFVELDVRSSRDGHLVLLHDEGLGRLTGTEINNVHVMDWDEIKNIDIGANHPNRQQFKEVHLCLLDDALKYLLANDVRVIIDVKGEDKEVVEGIVKAFSDQPTLHQRAVVTSFNPFVLYRIRHKNPKIVGAMSYRPYCFSAQDYDAENGPSNPRFGGNMLVQGALRLADWVHARAWRLCARWCGVSAVLLHKDIVHPSEVQYWRSRGVRCAGWSVNRPLEKLYWRGVLRAPYLASTLLGEPDVSILLVVTLYYIVLPLELVLPLVLVLPLEILPIELVLPL</sequence>
<keyword evidence="3 12" id="KW-0813">Transport</keyword>
<proteinExistence type="inferred from homology"/>
<keyword evidence="5 12" id="KW-0812">Transmembrane</keyword>
<evidence type="ECO:0000256" key="10">
    <source>
        <dbReference type="ARBA" id="ARBA00023201"/>
    </source>
</evidence>
<keyword evidence="6 13" id="KW-1133">Transmembrane helix</keyword>
<feature type="domain" description="GP-PDE" evidence="14">
    <location>
        <begin position="473"/>
        <end position="749"/>
    </location>
</feature>
<dbReference type="AlphaFoldDB" id="A0A194Q0U6"/>
<keyword evidence="8 12" id="KW-0406">Ion transport</keyword>
<evidence type="ECO:0000313" key="15">
    <source>
        <dbReference type="EMBL" id="KPI99207.1"/>
    </source>
</evidence>
<keyword evidence="16" id="KW-1185">Reference proteome</keyword>
<evidence type="ECO:0000256" key="9">
    <source>
        <dbReference type="ARBA" id="ARBA00023136"/>
    </source>
</evidence>
<protein>
    <submittedName>
        <fullName evidence="15">Glycerophosphodiester phosphodiesterase 1</fullName>
    </submittedName>
</protein>
<evidence type="ECO:0000259" key="14">
    <source>
        <dbReference type="PROSITE" id="PS51704"/>
    </source>
</evidence>
<evidence type="ECO:0000256" key="3">
    <source>
        <dbReference type="ARBA" id="ARBA00022448"/>
    </source>
</evidence>
<dbReference type="Proteomes" id="UP000053268">
    <property type="component" value="Unassembled WGS sequence"/>
</dbReference>
<dbReference type="Pfam" id="PF03009">
    <property type="entry name" value="GDPD"/>
    <property type="match status" value="1"/>
</dbReference>
<organism evidence="15 16">
    <name type="scientific">Papilio xuthus</name>
    <name type="common">Asian swallowtail butterfly</name>
    <dbReference type="NCBI Taxonomy" id="66420"/>
    <lineage>
        <taxon>Eukaryota</taxon>
        <taxon>Metazoa</taxon>
        <taxon>Ecdysozoa</taxon>
        <taxon>Arthropoda</taxon>
        <taxon>Hexapoda</taxon>
        <taxon>Insecta</taxon>
        <taxon>Pterygota</taxon>
        <taxon>Neoptera</taxon>
        <taxon>Endopterygota</taxon>
        <taxon>Lepidoptera</taxon>
        <taxon>Glossata</taxon>
        <taxon>Ditrysia</taxon>
        <taxon>Papilionoidea</taxon>
        <taxon>Papilionidae</taxon>
        <taxon>Papilioninae</taxon>
        <taxon>Papilio</taxon>
    </lineage>
</organism>
<dbReference type="GO" id="GO:0070291">
    <property type="term" value="P:N-acylethanolamine metabolic process"/>
    <property type="evidence" value="ECO:0007669"/>
    <property type="project" value="TreeGrafter"/>
</dbReference>
<keyword evidence="10 12" id="KW-0739">Sodium transport</keyword>
<keyword evidence="4 12" id="KW-0894">Sodium channel</keyword>
<evidence type="ECO:0000256" key="8">
    <source>
        <dbReference type="ARBA" id="ARBA00023065"/>
    </source>
</evidence>
<dbReference type="SUPFAM" id="SSF51695">
    <property type="entry name" value="PLC-like phosphodiesterases"/>
    <property type="match status" value="1"/>
</dbReference>
<dbReference type="InterPro" id="IPR030395">
    <property type="entry name" value="GP_PDE_dom"/>
</dbReference>
<dbReference type="GO" id="GO:0005272">
    <property type="term" value="F:sodium channel activity"/>
    <property type="evidence" value="ECO:0007669"/>
    <property type="project" value="UniProtKB-KW"/>
</dbReference>
<dbReference type="STRING" id="66420.A0A194Q0U6"/>
<evidence type="ECO:0000256" key="2">
    <source>
        <dbReference type="ARBA" id="ARBA00007193"/>
    </source>
</evidence>
<evidence type="ECO:0000256" key="13">
    <source>
        <dbReference type="SAM" id="Phobius"/>
    </source>
</evidence>